<dbReference type="STRING" id="1192868.GCA_000304395_04105"/>
<organism evidence="2 3">
    <name type="scientific">Pseudaminobacter salicylatoxidans</name>
    <dbReference type="NCBI Taxonomy" id="93369"/>
    <lineage>
        <taxon>Bacteria</taxon>
        <taxon>Pseudomonadati</taxon>
        <taxon>Pseudomonadota</taxon>
        <taxon>Alphaproteobacteria</taxon>
        <taxon>Hyphomicrobiales</taxon>
        <taxon>Phyllobacteriaceae</taxon>
        <taxon>Pseudaminobacter</taxon>
    </lineage>
</organism>
<evidence type="ECO:0000256" key="1">
    <source>
        <dbReference type="SAM" id="SignalP"/>
    </source>
</evidence>
<gene>
    <name evidence="2" type="ORF">C7441_11879</name>
</gene>
<dbReference type="RefSeq" id="WP_109614451.1">
    <property type="nucleotide sequence ID" value="NZ_QGGG01000018.1"/>
</dbReference>
<dbReference type="SUPFAM" id="SSF53254">
    <property type="entry name" value="Phosphoglycerate mutase-like"/>
    <property type="match status" value="1"/>
</dbReference>
<keyword evidence="1" id="KW-0732">Signal</keyword>
<feature type="chain" id="PRO_5016462090" evidence="1">
    <location>
        <begin position="19"/>
        <end position="184"/>
    </location>
</feature>
<protein>
    <submittedName>
        <fullName evidence="2">Phosphohistidine phosphatase SixA</fullName>
    </submittedName>
</protein>
<dbReference type="EMBL" id="QGGG01000018">
    <property type="protein sequence ID" value="PWJ76967.1"/>
    <property type="molecule type" value="Genomic_DNA"/>
</dbReference>
<reference evidence="2 3" key="1">
    <citation type="submission" date="2018-05" db="EMBL/GenBank/DDBJ databases">
        <title>Genomic Encyclopedia of Type Strains, Phase IV (KMG-IV): sequencing the most valuable type-strain genomes for metagenomic binning, comparative biology and taxonomic classification.</title>
        <authorList>
            <person name="Goeker M."/>
        </authorList>
    </citation>
    <scope>NUCLEOTIDE SEQUENCE [LARGE SCALE GENOMIC DNA]</scope>
    <source>
        <strain evidence="2 3">DSM 6986</strain>
    </source>
</reference>
<evidence type="ECO:0000313" key="3">
    <source>
        <dbReference type="Proteomes" id="UP000245396"/>
    </source>
</evidence>
<dbReference type="AlphaFoldDB" id="A0A316BT03"/>
<dbReference type="CDD" id="cd07067">
    <property type="entry name" value="HP_PGM_like"/>
    <property type="match status" value="1"/>
</dbReference>
<feature type="signal peptide" evidence="1">
    <location>
        <begin position="1"/>
        <end position="18"/>
    </location>
</feature>
<evidence type="ECO:0000313" key="2">
    <source>
        <dbReference type="EMBL" id="PWJ76967.1"/>
    </source>
</evidence>
<keyword evidence="3" id="KW-1185">Reference proteome</keyword>
<proteinExistence type="predicted"/>
<comment type="caution">
    <text evidence="2">The sequence shown here is derived from an EMBL/GenBank/DDBJ whole genome shotgun (WGS) entry which is preliminary data.</text>
</comment>
<dbReference type="Proteomes" id="UP000245396">
    <property type="component" value="Unassembled WGS sequence"/>
</dbReference>
<name>A0A316BT03_PSESE</name>
<dbReference type="OrthoDB" id="2237472at2"/>
<sequence length="184" mass="19878">MRLITTILVLLLSLAPAAATEAGWALLRNGGHVVLLRHAITPGTVEPATFDIENCATQRNLSDRGKQQARKMGALFAARAETTERVLSSRYCNALETARIAFGDRLVEPFAALDQPLPGTQIDDAQKEEIMNTIRAFDGSGNLVLVTHLEIIVALTGQTAREGEAVIVRPDGEGLHILGRIVFN</sequence>
<accession>A0A316BT03</accession>
<dbReference type="Gene3D" id="3.40.50.1240">
    <property type="entry name" value="Phosphoglycerate mutase-like"/>
    <property type="match status" value="1"/>
</dbReference>
<dbReference type="InterPro" id="IPR013078">
    <property type="entry name" value="His_Pase_superF_clade-1"/>
</dbReference>
<dbReference type="InterPro" id="IPR029033">
    <property type="entry name" value="His_PPase_superfam"/>
</dbReference>